<organism evidence="2 3">
    <name type="scientific">Caenorhabditis nigoni</name>
    <dbReference type="NCBI Taxonomy" id="1611254"/>
    <lineage>
        <taxon>Eukaryota</taxon>
        <taxon>Metazoa</taxon>
        <taxon>Ecdysozoa</taxon>
        <taxon>Nematoda</taxon>
        <taxon>Chromadorea</taxon>
        <taxon>Rhabditida</taxon>
        <taxon>Rhabditina</taxon>
        <taxon>Rhabditomorpha</taxon>
        <taxon>Rhabditoidea</taxon>
        <taxon>Rhabditidae</taxon>
        <taxon>Peloderinae</taxon>
        <taxon>Caenorhabditis</taxon>
    </lineage>
</organism>
<reference evidence="3" key="1">
    <citation type="submission" date="2017-10" db="EMBL/GenBank/DDBJ databases">
        <title>Rapid genome shrinkage in a self-fertile nematode reveals novel sperm competition proteins.</title>
        <authorList>
            <person name="Yin D."/>
            <person name="Schwarz E.M."/>
            <person name="Thomas C.G."/>
            <person name="Felde R.L."/>
            <person name="Korf I.F."/>
            <person name="Cutter A.D."/>
            <person name="Schartner C.M."/>
            <person name="Ralston E.J."/>
            <person name="Meyer B.J."/>
            <person name="Haag E.S."/>
        </authorList>
    </citation>
    <scope>NUCLEOTIDE SEQUENCE [LARGE SCALE GENOMIC DNA]</scope>
    <source>
        <strain evidence="3">JU1422</strain>
    </source>
</reference>
<dbReference type="InterPro" id="IPR040161">
    <property type="entry name" value="FB224"/>
</dbReference>
<feature type="domain" description="F-box" evidence="1">
    <location>
        <begin position="17"/>
        <end position="68"/>
    </location>
</feature>
<dbReference type="Pfam" id="PF00646">
    <property type="entry name" value="F-box"/>
    <property type="match status" value="1"/>
</dbReference>
<evidence type="ECO:0000313" key="3">
    <source>
        <dbReference type="Proteomes" id="UP000230233"/>
    </source>
</evidence>
<comment type="caution">
    <text evidence="2">The sequence shown here is derived from an EMBL/GenBank/DDBJ whole genome shotgun (WGS) entry which is preliminary data.</text>
</comment>
<dbReference type="SUPFAM" id="SSF81383">
    <property type="entry name" value="F-box domain"/>
    <property type="match status" value="1"/>
</dbReference>
<dbReference type="PANTHER" id="PTHR23015">
    <property type="entry name" value="UNCHARACTERIZED C.ELEGANS PROTEIN"/>
    <property type="match status" value="1"/>
</dbReference>
<sequence>MFLSKWFPSNWFSKNEKPTIMDMPHLVMEQVLDNVDFLTILNLRKVCKSFRNLIDDIKPINNLIIIRIYLEFRRIKVELVFDFEEVFVNFFLFYQEGPEENSCCIFKDFVEPEFAVQKDGHFVDAFLTDFEPILKNQRSKLTELEIKVNCFYYDDDYSFLSQSKPQSIFSRFLFKKFESVSTMTCIVERRQDDNIANEMIDGIWRILESRTVPLETGKLKLIVPKSSQVVRLLRSIKTNSLHGNRANQGASSPGDADLTLDSKCETFKTMEELVISKFYMGNPILDFLHIPKLNIIRDSIPREDILIIKQVGSEFFLIKLTREPLHMLPGDSDETYAK</sequence>
<protein>
    <recommendedName>
        <fullName evidence="1">F-box domain-containing protein</fullName>
    </recommendedName>
</protein>
<name>A0A2G5SHZ9_9PELO</name>
<dbReference type="SMART" id="SM00256">
    <property type="entry name" value="FBOX"/>
    <property type="match status" value="1"/>
</dbReference>
<evidence type="ECO:0000313" key="2">
    <source>
        <dbReference type="EMBL" id="PIC14511.1"/>
    </source>
</evidence>
<proteinExistence type="predicted"/>
<dbReference type="AlphaFoldDB" id="A0A2G5SHZ9"/>
<dbReference type="PROSITE" id="PS50181">
    <property type="entry name" value="FBOX"/>
    <property type="match status" value="1"/>
</dbReference>
<dbReference type="InterPro" id="IPR036047">
    <property type="entry name" value="F-box-like_dom_sf"/>
</dbReference>
<evidence type="ECO:0000259" key="1">
    <source>
        <dbReference type="PROSITE" id="PS50181"/>
    </source>
</evidence>
<dbReference type="Proteomes" id="UP000230233">
    <property type="component" value="Unassembled WGS sequence"/>
</dbReference>
<keyword evidence="3" id="KW-1185">Reference proteome</keyword>
<gene>
    <name evidence="2" type="ORF">B9Z55_026797</name>
</gene>
<dbReference type="GO" id="GO:0045087">
    <property type="term" value="P:innate immune response"/>
    <property type="evidence" value="ECO:0007669"/>
    <property type="project" value="TreeGrafter"/>
</dbReference>
<dbReference type="EMBL" id="PDUG01000007">
    <property type="protein sequence ID" value="PIC14511.1"/>
    <property type="molecule type" value="Genomic_DNA"/>
</dbReference>
<dbReference type="PANTHER" id="PTHR23015:SF4">
    <property type="entry name" value="DUF38 DOMAIN-CONTAINING PROTEIN-RELATED"/>
    <property type="match status" value="1"/>
</dbReference>
<accession>A0A2G5SHZ9</accession>
<dbReference type="CDD" id="cd22150">
    <property type="entry name" value="F-box_CeFBXA-like"/>
    <property type="match status" value="1"/>
</dbReference>
<dbReference type="InterPro" id="IPR001810">
    <property type="entry name" value="F-box_dom"/>
</dbReference>